<accession>A0A3M6T7T8</accession>
<gene>
    <name evidence="1" type="ORF">pdam_00011715</name>
</gene>
<sequence>MRKQKTWYCPHYSRLPQFKRRGGTRTSAQPSMASIQAAMKLDNICICKAKPSTTETVVECHGDNYSLPSSHAIRSSVKASSFPLLLVFSSSVEVLG</sequence>
<reference evidence="1 2" key="1">
    <citation type="journal article" date="2018" name="Sci. Rep.">
        <title>Comparative analysis of the Pocillopora damicornis genome highlights role of immune system in coral evolution.</title>
        <authorList>
            <person name="Cunning R."/>
            <person name="Bay R.A."/>
            <person name="Gillette P."/>
            <person name="Baker A.C."/>
            <person name="Traylor-Knowles N."/>
        </authorList>
    </citation>
    <scope>NUCLEOTIDE SEQUENCE [LARGE SCALE GENOMIC DNA]</scope>
    <source>
        <strain evidence="1">RSMAS</strain>
        <tissue evidence="1">Whole animal</tissue>
    </source>
</reference>
<comment type="caution">
    <text evidence="1">The sequence shown here is derived from an EMBL/GenBank/DDBJ whole genome shotgun (WGS) entry which is preliminary data.</text>
</comment>
<protein>
    <submittedName>
        <fullName evidence="1">Uncharacterized protein</fullName>
    </submittedName>
</protein>
<evidence type="ECO:0000313" key="2">
    <source>
        <dbReference type="Proteomes" id="UP000275408"/>
    </source>
</evidence>
<dbReference type="EMBL" id="RCHS01004116">
    <property type="protein sequence ID" value="RMX37475.1"/>
    <property type="molecule type" value="Genomic_DNA"/>
</dbReference>
<evidence type="ECO:0000313" key="1">
    <source>
        <dbReference type="EMBL" id="RMX37475.1"/>
    </source>
</evidence>
<dbReference type="AlphaFoldDB" id="A0A3M6T7T8"/>
<keyword evidence="2" id="KW-1185">Reference proteome</keyword>
<name>A0A3M6T7T8_POCDA</name>
<dbReference type="Proteomes" id="UP000275408">
    <property type="component" value="Unassembled WGS sequence"/>
</dbReference>
<proteinExistence type="predicted"/>
<organism evidence="1 2">
    <name type="scientific">Pocillopora damicornis</name>
    <name type="common">Cauliflower coral</name>
    <name type="synonym">Millepora damicornis</name>
    <dbReference type="NCBI Taxonomy" id="46731"/>
    <lineage>
        <taxon>Eukaryota</taxon>
        <taxon>Metazoa</taxon>
        <taxon>Cnidaria</taxon>
        <taxon>Anthozoa</taxon>
        <taxon>Hexacorallia</taxon>
        <taxon>Scleractinia</taxon>
        <taxon>Astrocoeniina</taxon>
        <taxon>Pocilloporidae</taxon>
        <taxon>Pocillopora</taxon>
    </lineage>
</organism>